<proteinExistence type="predicted"/>
<dbReference type="InterPro" id="IPR053157">
    <property type="entry name" value="Sterol_Uptake_Regulator"/>
</dbReference>
<gene>
    <name evidence="1" type="ORF">LTR78_007611</name>
</gene>
<evidence type="ECO:0000313" key="2">
    <source>
        <dbReference type="Proteomes" id="UP001274830"/>
    </source>
</evidence>
<reference evidence="1" key="1">
    <citation type="submission" date="2023-07" db="EMBL/GenBank/DDBJ databases">
        <title>Black Yeasts Isolated from many extreme environments.</title>
        <authorList>
            <person name="Coleine C."/>
            <person name="Stajich J.E."/>
            <person name="Selbmann L."/>
        </authorList>
    </citation>
    <scope>NUCLEOTIDE SEQUENCE</scope>
    <source>
        <strain evidence="1">CCFEE 5485</strain>
    </source>
</reference>
<accession>A0AAE0WJ77</accession>
<dbReference type="AlphaFoldDB" id="A0AAE0WJ77"/>
<name>A0AAE0WJ77_9PEZI</name>
<sequence>MIVSQSATSGIFTIGSREAASSMTMIRKRAGNMQTTLWTALDMFDKHRQTIQYYEHAVQHNSNAIRHARPIMTRSDAEHSEALFNFSALTSLFAFAEPPLRRVQRQQQAHHDLLDDLLDAFRMGKGNRAVMSCHAENLTEVKQTNDKRWSVDKDSTKSSLEMEYPQLARLRDMVRTSCDNQRQTAACCIALQELFGNISALSKHSGNHSSAYIIMTWASNLDPLFMDMCEARHPVALVILGHYAVMIHLRRAMWFFALWPRLLLTYTRERLPSAFDHYLDWPAETLEYCSTTGAE</sequence>
<dbReference type="Proteomes" id="UP001274830">
    <property type="component" value="Unassembled WGS sequence"/>
</dbReference>
<keyword evidence="2" id="KW-1185">Reference proteome</keyword>
<organism evidence="1 2">
    <name type="scientific">Recurvomyces mirabilis</name>
    <dbReference type="NCBI Taxonomy" id="574656"/>
    <lineage>
        <taxon>Eukaryota</taxon>
        <taxon>Fungi</taxon>
        <taxon>Dikarya</taxon>
        <taxon>Ascomycota</taxon>
        <taxon>Pezizomycotina</taxon>
        <taxon>Dothideomycetes</taxon>
        <taxon>Dothideomycetidae</taxon>
        <taxon>Mycosphaerellales</taxon>
        <taxon>Teratosphaeriaceae</taxon>
        <taxon>Recurvomyces</taxon>
    </lineage>
</organism>
<dbReference type="GO" id="GO:0001228">
    <property type="term" value="F:DNA-binding transcription activator activity, RNA polymerase II-specific"/>
    <property type="evidence" value="ECO:0007669"/>
    <property type="project" value="TreeGrafter"/>
</dbReference>
<dbReference type="EMBL" id="JAUTXT010000032">
    <property type="protein sequence ID" value="KAK3672560.1"/>
    <property type="molecule type" value="Genomic_DNA"/>
</dbReference>
<protein>
    <submittedName>
        <fullName evidence="1">Uncharacterized protein</fullName>
    </submittedName>
</protein>
<comment type="caution">
    <text evidence="1">The sequence shown here is derived from an EMBL/GenBank/DDBJ whole genome shotgun (WGS) entry which is preliminary data.</text>
</comment>
<evidence type="ECO:0000313" key="1">
    <source>
        <dbReference type="EMBL" id="KAK3672560.1"/>
    </source>
</evidence>
<dbReference type="PANTHER" id="PTHR47784:SF5">
    <property type="entry name" value="STEROL UPTAKE CONTROL PROTEIN 2"/>
    <property type="match status" value="1"/>
</dbReference>
<dbReference type="PANTHER" id="PTHR47784">
    <property type="entry name" value="STEROL UPTAKE CONTROL PROTEIN 2"/>
    <property type="match status" value="1"/>
</dbReference>